<accession>A0A428X669</accession>
<dbReference type="GO" id="GO:0004497">
    <property type="term" value="F:monooxygenase activity"/>
    <property type="evidence" value="ECO:0007669"/>
    <property type="project" value="UniProtKB-UniRule"/>
</dbReference>
<gene>
    <name evidence="7" type="ORF">DMA12_01390</name>
</gene>
<dbReference type="EMBL" id="QHHU01000001">
    <property type="protein sequence ID" value="RSM50825.1"/>
    <property type="molecule type" value="Genomic_DNA"/>
</dbReference>
<sequence>MSRRTIAIVGAGLAGLVCARILQVNGIPVTVYEKDDSPTARRQGGSLDIHTDAGQVALKEANLYEEFLTRTHPEGESIRVLDKNAKVYIDRKEPKGGNGRPEIDRKVLRRLFVDSLEAGTIAWGRKVVAARPAGGGHELEFSDGGIVRADLVVGADGAWSKVRSLLTTVTPEYVGITLVELHLSDAAAKHPDALAVTGPGMLFALSDNKYIGGHGGEHIQLGCAIRVPEDWATAGGTDWDEPAVARAALLREFRDWAPTLTNLIRDSDDTFWVRPLYALPTGHTWKRVPGVTLIGDAAHLMSPFAGEGANMAMIDGADLARAIIEEPDLGSALAAYEKKMFPRGAKAAASSQKGLDTMFVDGPPRKLVAFFRGMIVFSRVIRPFERFFAGGKAS</sequence>
<comment type="similarity">
    <text evidence="5">Belongs to the aromatic-ring hydroxylase family. TetX subfamily.</text>
</comment>
<proteinExistence type="inferred from homology"/>
<dbReference type="PANTHER" id="PTHR46972">
    <property type="entry name" value="MONOOXYGENASE ASQM-RELATED"/>
    <property type="match status" value="1"/>
</dbReference>
<organism evidence="7 8">
    <name type="scientific">Amycolatopsis balhimycina DSM 5908</name>
    <dbReference type="NCBI Taxonomy" id="1081091"/>
    <lineage>
        <taxon>Bacteria</taxon>
        <taxon>Bacillati</taxon>
        <taxon>Actinomycetota</taxon>
        <taxon>Actinomycetes</taxon>
        <taxon>Pseudonocardiales</taxon>
        <taxon>Pseudonocardiaceae</taxon>
        <taxon>Amycolatopsis</taxon>
    </lineage>
</organism>
<comment type="domain">
    <text evidence="5">Consists of an N-terminal FAD-binding domain with a Rossman fold and a C-terminal substrate-binding domain.</text>
</comment>
<comment type="caution">
    <text evidence="7">The sequence shown here is derived from an EMBL/GenBank/DDBJ whole genome shotgun (WGS) entry which is preliminary data.</text>
</comment>
<dbReference type="Proteomes" id="UP000286716">
    <property type="component" value="Unassembled WGS sequence"/>
</dbReference>
<feature type="binding site" evidence="5">
    <location>
        <position position="105"/>
    </location>
    <ligand>
        <name>FAD</name>
        <dbReference type="ChEBI" id="CHEBI:57692"/>
    </ligand>
</feature>
<dbReference type="GO" id="GO:0046677">
    <property type="term" value="P:response to antibiotic"/>
    <property type="evidence" value="ECO:0007669"/>
    <property type="project" value="InterPro"/>
</dbReference>
<comment type="subunit">
    <text evidence="5">Monomer.</text>
</comment>
<evidence type="ECO:0000256" key="4">
    <source>
        <dbReference type="ARBA" id="ARBA00023033"/>
    </source>
</evidence>
<reference evidence="7 8" key="1">
    <citation type="submission" date="2018-05" db="EMBL/GenBank/DDBJ databases">
        <title>Evolution of GPA BGCs.</title>
        <authorList>
            <person name="Waglechner N."/>
            <person name="Wright G.D."/>
        </authorList>
    </citation>
    <scope>NUCLEOTIDE SEQUENCE [LARGE SCALE GENOMIC DNA]</scope>
    <source>
        <strain evidence="7 8">DSM 5908</strain>
    </source>
</reference>
<dbReference type="EC" id="1.14.13.-" evidence="5"/>
<keyword evidence="8" id="KW-1185">Reference proteome</keyword>
<dbReference type="Pfam" id="PF01494">
    <property type="entry name" value="FAD_binding_3"/>
    <property type="match status" value="2"/>
</dbReference>
<keyword evidence="4 5" id="KW-0503">Monooxygenase</keyword>
<dbReference type="InterPro" id="IPR002938">
    <property type="entry name" value="FAD-bd"/>
</dbReference>
<evidence type="ECO:0000313" key="8">
    <source>
        <dbReference type="Proteomes" id="UP000286716"/>
    </source>
</evidence>
<evidence type="ECO:0000259" key="6">
    <source>
        <dbReference type="Pfam" id="PF01494"/>
    </source>
</evidence>
<dbReference type="PRINTS" id="PR00420">
    <property type="entry name" value="RNGMNOXGNASE"/>
</dbReference>
<keyword evidence="5" id="KW-0521">NADP</keyword>
<feature type="binding site" evidence="5">
    <location>
        <position position="296"/>
    </location>
    <ligand>
        <name>FAD</name>
        <dbReference type="ChEBI" id="CHEBI:57692"/>
    </ligand>
</feature>
<evidence type="ECO:0000256" key="2">
    <source>
        <dbReference type="ARBA" id="ARBA00022827"/>
    </source>
</evidence>
<dbReference type="SUPFAM" id="SSF51905">
    <property type="entry name" value="FAD/NAD(P)-binding domain"/>
    <property type="match status" value="1"/>
</dbReference>
<feature type="binding site" evidence="5">
    <location>
        <position position="48"/>
    </location>
    <ligand>
        <name>FAD</name>
        <dbReference type="ChEBI" id="CHEBI:57692"/>
    </ligand>
</feature>
<feature type="domain" description="FAD-binding" evidence="6">
    <location>
        <begin position="290"/>
        <end position="346"/>
    </location>
</feature>
<evidence type="ECO:0000256" key="3">
    <source>
        <dbReference type="ARBA" id="ARBA00023002"/>
    </source>
</evidence>
<dbReference type="GO" id="GO:0071949">
    <property type="term" value="F:FAD binding"/>
    <property type="evidence" value="ECO:0007669"/>
    <property type="project" value="InterPro"/>
</dbReference>
<comment type="function">
    <text evidence="5">An FAD-requiring monooxygenase active on some tetracycline antibiotic derivatives, which leads to their inactivation. Hydroxylates carbon 11a of tetracycline and some analogs.</text>
</comment>
<dbReference type="OrthoDB" id="3217377at2"/>
<evidence type="ECO:0000313" key="7">
    <source>
        <dbReference type="EMBL" id="RSM50825.1"/>
    </source>
</evidence>
<feature type="domain" description="FAD-binding" evidence="6">
    <location>
        <begin position="5"/>
        <end position="168"/>
    </location>
</feature>
<evidence type="ECO:0000256" key="5">
    <source>
        <dbReference type="HAMAP-Rule" id="MF_00845"/>
    </source>
</evidence>
<dbReference type="PANTHER" id="PTHR46972:SF1">
    <property type="entry name" value="FAD DEPENDENT OXIDOREDUCTASE DOMAIN-CONTAINING PROTEIN"/>
    <property type="match status" value="1"/>
</dbReference>
<feature type="binding site" evidence="5">
    <location>
        <position position="41"/>
    </location>
    <ligand>
        <name>NADPH</name>
        <dbReference type="ChEBI" id="CHEBI:57783"/>
    </ligand>
</feature>
<evidence type="ECO:0000256" key="1">
    <source>
        <dbReference type="ARBA" id="ARBA00022630"/>
    </source>
</evidence>
<dbReference type="AlphaFoldDB" id="A0A428X669"/>
<dbReference type="GO" id="GO:0005737">
    <property type="term" value="C:cytoplasm"/>
    <property type="evidence" value="ECO:0007669"/>
    <property type="project" value="UniProtKB-SubCell"/>
</dbReference>
<dbReference type="HAMAP" id="MF_00845">
    <property type="entry name" value="TetX_monooxygenase"/>
    <property type="match status" value="1"/>
</dbReference>
<comment type="subcellular location">
    <subcellularLocation>
        <location evidence="5">Cytoplasm</location>
    </subcellularLocation>
</comment>
<keyword evidence="5" id="KW-0963">Cytoplasm</keyword>
<keyword evidence="1 5" id="KW-0285">Flavoprotein</keyword>
<keyword evidence="3 5" id="KW-0560">Oxidoreductase</keyword>
<comment type="catalytic activity">
    <reaction evidence="5">
        <text>a tetracycline + NADPH + O2 + H(+) = an 11a-hydroxytetracycline + NADP(+) + H2O</text>
        <dbReference type="Rhea" id="RHEA:61444"/>
        <dbReference type="ChEBI" id="CHEBI:15377"/>
        <dbReference type="ChEBI" id="CHEBI:15378"/>
        <dbReference type="ChEBI" id="CHEBI:15379"/>
        <dbReference type="ChEBI" id="CHEBI:57783"/>
        <dbReference type="ChEBI" id="CHEBI:58349"/>
        <dbReference type="ChEBI" id="CHEBI:144644"/>
        <dbReference type="ChEBI" id="CHEBI:144645"/>
    </reaction>
</comment>
<dbReference type="Gene3D" id="3.50.50.60">
    <property type="entry name" value="FAD/NAD(P)-binding domain"/>
    <property type="match status" value="1"/>
</dbReference>
<keyword evidence="5" id="KW-0547">Nucleotide-binding</keyword>
<dbReference type="InterPro" id="IPR036188">
    <property type="entry name" value="FAD/NAD-bd_sf"/>
</dbReference>
<name>A0A428X669_AMYBA</name>
<protein>
    <recommendedName>
        <fullName evidence="5">Flavin-dependent monooxygenase</fullName>
    </recommendedName>
    <alternativeName>
        <fullName evidence="5">TetX monooxygenase</fullName>
        <shortName evidence="5">TetX</shortName>
        <ecNumber evidence="5">1.14.13.-</ecNumber>
    </alternativeName>
</protein>
<comment type="cofactor">
    <cofactor evidence="5">
        <name>FAD</name>
        <dbReference type="ChEBI" id="CHEBI:57692"/>
    </cofactor>
</comment>
<dbReference type="InterPro" id="IPR043683">
    <property type="entry name" value="TetX_monooxygenase"/>
</dbReference>
<keyword evidence="2 5" id="KW-0274">FAD</keyword>